<feature type="transmembrane region" description="Helical" evidence="2">
    <location>
        <begin position="83"/>
        <end position="102"/>
    </location>
</feature>
<reference evidence="3" key="1">
    <citation type="journal article" date="2023" name="Mol. Phylogenet. Evol.">
        <title>Genome-scale phylogeny and comparative genomics of the fungal order Sordariales.</title>
        <authorList>
            <person name="Hensen N."/>
            <person name="Bonometti L."/>
            <person name="Westerberg I."/>
            <person name="Brannstrom I.O."/>
            <person name="Guillou S."/>
            <person name="Cros-Aarteil S."/>
            <person name="Calhoun S."/>
            <person name="Haridas S."/>
            <person name="Kuo A."/>
            <person name="Mondo S."/>
            <person name="Pangilinan J."/>
            <person name="Riley R."/>
            <person name="LaButti K."/>
            <person name="Andreopoulos B."/>
            <person name="Lipzen A."/>
            <person name="Chen C."/>
            <person name="Yan M."/>
            <person name="Daum C."/>
            <person name="Ng V."/>
            <person name="Clum A."/>
            <person name="Steindorff A."/>
            <person name="Ohm R.A."/>
            <person name="Martin F."/>
            <person name="Silar P."/>
            <person name="Natvig D.O."/>
            <person name="Lalanne C."/>
            <person name="Gautier V."/>
            <person name="Ament-Velasquez S.L."/>
            <person name="Kruys A."/>
            <person name="Hutchinson M.I."/>
            <person name="Powell A.J."/>
            <person name="Barry K."/>
            <person name="Miller A.N."/>
            <person name="Grigoriev I.V."/>
            <person name="Debuchy R."/>
            <person name="Gladieux P."/>
            <person name="Hiltunen Thoren M."/>
            <person name="Johannesson H."/>
        </authorList>
    </citation>
    <scope>NUCLEOTIDE SEQUENCE</scope>
    <source>
        <strain evidence="3">CBS 958.72</strain>
    </source>
</reference>
<evidence type="ECO:0000256" key="1">
    <source>
        <dbReference type="SAM" id="MobiDB-lite"/>
    </source>
</evidence>
<evidence type="ECO:0008006" key="5">
    <source>
        <dbReference type="Google" id="ProtNLM"/>
    </source>
</evidence>
<feature type="compositionally biased region" description="Basic and acidic residues" evidence="1">
    <location>
        <begin position="1"/>
        <end position="11"/>
    </location>
</feature>
<dbReference type="EMBL" id="JAULSN010000003">
    <property type="protein sequence ID" value="KAK3376512.1"/>
    <property type="molecule type" value="Genomic_DNA"/>
</dbReference>
<gene>
    <name evidence="3" type="ORF">B0T24DRAFT_221427</name>
</gene>
<dbReference type="AlphaFoldDB" id="A0AAE0NA74"/>
<feature type="region of interest" description="Disordered" evidence="1">
    <location>
        <begin position="1"/>
        <end position="37"/>
    </location>
</feature>
<sequence length="174" mass="19264">MAMPYDDRQEIQPRFPHHHPNTAAENTAADTTTPTYPPPMIHWKRGRIGTAMSKKYSGPCTLSAQRILGVVHASKTTSAGSDILIAVIGVTGAGKTSFIIMATNRKKKLRRRPSPSMVHKLLNLGHYKRRRRKRRYGQITQPRPLPGGGGGWICWASSRAARWGGYCFGSMPIS</sequence>
<protein>
    <recommendedName>
        <fullName evidence="5">G domain-containing protein</fullName>
    </recommendedName>
</protein>
<name>A0AAE0NA74_9PEZI</name>
<evidence type="ECO:0000313" key="4">
    <source>
        <dbReference type="Proteomes" id="UP001287356"/>
    </source>
</evidence>
<keyword evidence="2" id="KW-0812">Transmembrane</keyword>
<organism evidence="3 4">
    <name type="scientific">Lasiosphaeria ovina</name>
    <dbReference type="NCBI Taxonomy" id="92902"/>
    <lineage>
        <taxon>Eukaryota</taxon>
        <taxon>Fungi</taxon>
        <taxon>Dikarya</taxon>
        <taxon>Ascomycota</taxon>
        <taxon>Pezizomycotina</taxon>
        <taxon>Sordariomycetes</taxon>
        <taxon>Sordariomycetidae</taxon>
        <taxon>Sordariales</taxon>
        <taxon>Lasiosphaeriaceae</taxon>
        <taxon>Lasiosphaeria</taxon>
    </lineage>
</organism>
<keyword evidence="2" id="KW-1133">Transmembrane helix</keyword>
<comment type="caution">
    <text evidence="3">The sequence shown here is derived from an EMBL/GenBank/DDBJ whole genome shotgun (WGS) entry which is preliminary data.</text>
</comment>
<feature type="compositionally biased region" description="Low complexity" evidence="1">
    <location>
        <begin position="21"/>
        <end position="34"/>
    </location>
</feature>
<accession>A0AAE0NA74</accession>
<keyword evidence="4" id="KW-1185">Reference proteome</keyword>
<evidence type="ECO:0000256" key="2">
    <source>
        <dbReference type="SAM" id="Phobius"/>
    </source>
</evidence>
<keyword evidence="2" id="KW-0472">Membrane</keyword>
<evidence type="ECO:0000313" key="3">
    <source>
        <dbReference type="EMBL" id="KAK3376512.1"/>
    </source>
</evidence>
<reference evidence="3" key="2">
    <citation type="submission" date="2023-06" db="EMBL/GenBank/DDBJ databases">
        <authorList>
            <consortium name="Lawrence Berkeley National Laboratory"/>
            <person name="Haridas S."/>
            <person name="Hensen N."/>
            <person name="Bonometti L."/>
            <person name="Westerberg I."/>
            <person name="Brannstrom I.O."/>
            <person name="Guillou S."/>
            <person name="Cros-Aarteil S."/>
            <person name="Calhoun S."/>
            <person name="Kuo A."/>
            <person name="Mondo S."/>
            <person name="Pangilinan J."/>
            <person name="Riley R."/>
            <person name="Labutti K."/>
            <person name="Andreopoulos B."/>
            <person name="Lipzen A."/>
            <person name="Chen C."/>
            <person name="Yanf M."/>
            <person name="Daum C."/>
            <person name="Ng V."/>
            <person name="Clum A."/>
            <person name="Steindorff A."/>
            <person name="Ohm R."/>
            <person name="Martin F."/>
            <person name="Silar P."/>
            <person name="Natvig D."/>
            <person name="Lalanne C."/>
            <person name="Gautier V."/>
            <person name="Ament-Velasquez S.L."/>
            <person name="Kruys A."/>
            <person name="Hutchinson M.I."/>
            <person name="Powell A.J."/>
            <person name="Barry K."/>
            <person name="Miller A.N."/>
            <person name="Grigoriev I.V."/>
            <person name="Debuchy R."/>
            <person name="Gladieux P."/>
            <person name="Thoren M.H."/>
            <person name="Johannesson H."/>
        </authorList>
    </citation>
    <scope>NUCLEOTIDE SEQUENCE</scope>
    <source>
        <strain evidence="3">CBS 958.72</strain>
    </source>
</reference>
<proteinExistence type="predicted"/>
<dbReference type="Proteomes" id="UP001287356">
    <property type="component" value="Unassembled WGS sequence"/>
</dbReference>